<reference evidence="5" key="2">
    <citation type="submission" date="2020-04" db="EMBL/GenBank/DDBJ databases">
        <title>Genome analysis and biological profiling of marine Cellulosimicrobium funkei MOSEL-ME6.</title>
        <authorList>
            <person name="Tanveer F."/>
            <person name="Xie Y."/>
            <person name="Shinwari Z.K."/>
        </authorList>
    </citation>
    <scope>NUCLEOTIDE SEQUENCE [LARGE SCALE GENOMIC DNA]</scope>
    <source>
        <strain evidence="5">MOSEL-ME25</strain>
    </source>
</reference>
<feature type="transmembrane region" description="Helical" evidence="1">
    <location>
        <begin position="292"/>
        <end position="314"/>
    </location>
</feature>
<name>A0A0C2DP81_9STAP</name>
<evidence type="ECO:0000313" key="4">
    <source>
        <dbReference type="Proteomes" id="UP000031546"/>
    </source>
</evidence>
<evidence type="ECO:0000313" key="3">
    <source>
        <dbReference type="EMBL" id="MDB0578956.1"/>
    </source>
</evidence>
<dbReference type="PANTHER" id="PTHR37305">
    <property type="entry name" value="INTEGRAL MEMBRANE PROTEIN-RELATED"/>
    <property type="match status" value="1"/>
</dbReference>
<dbReference type="PANTHER" id="PTHR37305:SF1">
    <property type="entry name" value="MEMBRANE PROTEIN"/>
    <property type="match status" value="1"/>
</dbReference>
<feature type="transmembrane region" description="Helical" evidence="1">
    <location>
        <begin position="159"/>
        <end position="187"/>
    </location>
</feature>
<feature type="transmembrane region" description="Helical" evidence="1">
    <location>
        <begin position="207"/>
        <end position="228"/>
    </location>
</feature>
<feature type="transmembrane region" description="Helical" evidence="1">
    <location>
        <begin position="240"/>
        <end position="261"/>
    </location>
</feature>
<keyword evidence="1" id="KW-1133">Transmembrane helix</keyword>
<dbReference type="GeneID" id="77843959"/>
<dbReference type="OrthoDB" id="8613028at2"/>
<evidence type="ECO:0000256" key="1">
    <source>
        <dbReference type="SAM" id="Phobius"/>
    </source>
</evidence>
<evidence type="ECO:0000313" key="2">
    <source>
        <dbReference type="EMBL" id="KIH71823.1"/>
    </source>
</evidence>
<keyword evidence="5" id="KW-1185">Reference proteome</keyword>
<feature type="transmembrane region" description="Helical" evidence="1">
    <location>
        <begin position="119"/>
        <end position="138"/>
    </location>
</feature>
<gene>
    <name evidence="3" type="ORF">F7P68_0000205</name>
    <name evidence="2" type="ORF">SN16_00200</name>
</gene>
<proteinExistence type="predicted"/>
<keyword evidence="1" id="KW-0812">Transmembrane</keyword>
<dbReference type="RefSeq" id="WP_040104600.1">
    <property type="nucleotide sequence ID" value="NZ_JABEVU030000001.1"/>
</dbReference>
<dbReference type="EMBL" id="JXII01000001">
    <property type="protein sequence ID" value="KIH71823.1"/>
    <property type="molecule type" value="Genomic_DNA"/>
</dbReference>
<dbReference type="STRING" id="45670.SN16_00200"/>
<reference evidence="3" key="3">
    <citation type="submission" date="2020-04" db="EMBL/GenBank/DDBJ databases">
        <authorList>
            <person name="Tanveer F."/>
            <person name="Xie Y."/>
            <person name="Shinwari Z.K."/>
        </authorList>
    </citation>
    <scope>NUCLEOTIDE SEQUENCE</scope>
    <source>
        <strain evidence="3">MOSEL-ME25</strain>
    </source>
</reference>
<dbReference type="Proteomes" id="UP000031546">
    <property type="component" value="Unassembled WGS sequence"/>
</dbReference>
<organism evidence="2 4">
    <name type="scientific">Salinicoccus roseus</name>
    <dbReference type="NCBI Taxonomy" id="45670"/>
    <lineage>
        <taxon>Bacteria</taxon>
        <taxon>Bacillati</taxon>
        <taxon>Bacillota</taxon>
        <taxon>Bacilli</taxon>
        <taxon>Bacillales</taxon>
        <taxon>Staphylococcaceae</taxon>
        <taxon>Salinicoccus</taxon>
    </lineage>
</organism>
<protein>
    <submittedName>
        <fullName evidence="2">ABC transporter permease</fullName>
    </submittedName>
</protein>
<reference evidence="2 4" key="1">
    <citation type="submission" date="2015-01" db="EMBL/GenBank/DDBJ databases">
        <title>Genome sequences of high lactate-tolerant strain Salinicoccus roseus W12 with industrial interest.</title>
        <authorList>
            <person name="Wang H."/>
            <person name="Yu B."/>
        </authorList>
    </citation>
    <scope>NUCLEOTIDE SEQUENCE [LARGE SCALE GENOMIC DNA]</scope>
    <source>
        <strain evidence="2 4">W12</strain>
    </source>
</reference>
<keyword evidence="1" id="KW-0472">Membrane</keyword>
<comment type="caution">
    <text evidence="2">The sequence shown here is derived from an EMBL/GenBank/DDBJ whole genome shotgun (WGS) entry which is preliminary data.</text>
</comment>
<reference evidence="3 5" key="4">
    <citation type="submission" date="2022-12" db="EMBL/GenBank/DDBJ databases">
        <title>Genome analysis and biological profiling of marine Salinicoccus roseus MOSEL-ME25.</title>
        <authorList>
            <person name="Mirza F.T."/>
            <person name="Xie Y."/>
            <person name="Shinwari Z.K."/>
        </authorList>
    </citation>
    <scope>NUCLEOTIDE SEQUENCE [LARGE SCALE GENOMIC DNA]</scope>
    <source>
        <strain evidence="3 5">MOSEL-ME25</strain>
    </source>
</reference>
<evidence type="ECO:0000313" key="5">
    <source>
        <dbReference type="Proteomes" id="UP000527860"/>
    </source>
</evidence>
<feature type="transmembrane region" description="Helical" evidence="1">
    <location>
        <begin position="21"/>
        <end position="41"/>
    </location>
</feature>
<sequence length="320" mass="35879">MTKLFDLVRNELAKIYVLKSTWVMYLFLVALVIFSLIMNTVTDSVDSETTYSDDWKTELQEENQTLMEEIETEGEGDPFIESTNMSLIEQNTYHLENDIRPYGYHAGNFVLDNLFTTSLVSLFVIIIAGGIVANEFRWGTIKQLLIRPISRSTILLSKYIAVLLFTLFTLLFLLAASIIVGLIAYGLPALNPEIIVTRPDGMSSNGMLSEIVMQYGFKVLNIIVLATFGFMISSIFRSSALAIGLSMFLMFVGTTAAQAMAQYAWSKYILFANTDLSVYFTPYGPIREEMTVGFSVGVIAVYMVIFIIAVWAVFTKRDVA</sequence>
<dbReference type="EMBL" id="JABEVU030000001">
    <property type="protein sequence ID" value="MDB0578956.1"/>
    <property type="molecule type" value="Genomic_DNA"/>
</dbReference>
<dbReference type="GO" id="GO:0140359">
    <property type="term" value="F:ABC-type transporter activity"/>
    <property type="evidence" value="ECO:0007669"/>
    <property type="project" value="InterPro"/>
</dbReference>
<dbReference type="Pfam" id="PF12679">
    <property type="entry name" value="ABC2_membrane_2"/>
    <property type="match status" value="1"/>
</dbReference>
<dbReference type="Proteomes" id="UP000527860">
    <property type="component" value="Unassembled WGS sequence"/>
</dbReference>
<dbReference type="GO" id="GO:0005886">
    <property type="term" value="C:plasma membrane"/>
    <property type="evidence" value="ECO:0007669"/>
    <property type="project" value="UniProtKB-SubCell"/>
</dbReference>
<dbReference type="AlphaFoldDB" id="A0A0C2DP81"/>
<accession>A0A0C2DP81</accession>